<accession>I8UIQ7</accession>
<dbReference type="AlphaFoldDB" id="I8UIQ7"/>
<dbReference type="PATRIC" id="fig|1196324.3.peg.890"/>
<comment type="caution">
    <text evidence="2">The sequence shown here is derived from an EMBL/GenBank/DDBJ whole genome shotgun (WGS) entry which is preliminary data.</text>
</comment>
<dbReference type="GO" id="GO:0006508">
    <property type="term" value="P:proteolysis"/>
    <property type="evidence" value="ECO:0007669"/>
    <property type="project" value="UniProtKB-KW"/>
</dbReference>
<keyword evidence="2" id="KW-0378">Hydrolase</keyword>
<dbReference type="eggNOG" id="COG5504">
    <property type="taxonomic scope" value="Bacteria"/>
</dbReference>
<evidence type="ECO:0000313" key="2">
    <source>
        <dbReference type="EMBL" id="EIT86780.1"/>
    </source>
</evidence>
<dbReference type="STRING" id="1196324.A374_04379"/>
<dbReference type="EMBL" id="AKKV01000020">
    <property type="protein sequence ID" value="EIT86780.1"/>
    <property type="molecule type" value="Genomic_DNA"/>
</dbReference>
<feature type="domain" description="DUF2268" evidence="1">
    <location>
        <begin position="64"/>
        <end position="256"/>
    </location>
</feature>
<organism evidence="2 3">
    <name type="scientific">Fictibacillus macauensis ZFHKF-1</name>
    <dbReference type="NCBI Taxonomy" id="1196324"/>
    <lineage>
        <taxon>Bacteria</taxon>
        <taxon>Bacillati</taxon>
        <taxon>Bacillota</taxon>
        <taxon>Bacilli</taxon>
        <taxon>Bacillales</taxon>
        <taxon>Fictibacillaceae</taxon>
        <taxon>Fictibacillus</taxon>
    </lineage>
</organism>
<proteinExistence type="predicted"/>
<keyword evidence="2" id="KW-0645">Protease</keyword>
<protein>
    <submittedName>
        <fullName evidence="2">Putative zinc dependent protease</fullName>
    </submittedName>
</protein>
<dbReference type="Proteomes" id="UP000004080">
    <property type="component" value="Unassembled WGS sequence"/>
</dbReference>
<name>I8UIQ7_9BACL</name>
<dbReference type="OrthoDB" id="2449457at2"/>
<dbReference type="InterPro" id="IPR018728">
    <property type="entry name" value="DUF2268"/>
</dbReference>
<dbReference type="Pfam" id="PF10026">
    <property type="entry name" value="DUF2268"/>
    <property type="match status" value="1"/>
</dbReference>
<evidence type="ECO:0000313" key="3">
    <source>
        <dbReference type="Proteomes" id="UP000004080"/>
    </source>
</evidence>
<reference evidence="2 3" key="1">
    <citation type="journal article" date="2012" name="J. Bacteriol.">
        <title>Genome of Bacillus macauensis ZFHKF-1, a Long-Chain-Forming Bacterium.</title>
        <authorList>
            <person name="Cai L."/>
            <person name="Zhang T."/>
        </authorList>
    </citation>
    <scope>NUCLEOTIDE SEQUENCE [LARGE SCALE GENOMIC DNA]</scope>
    <source>
        <strain evidence="2 3">ZFHKF-1</strain>
    </source>
</reference>
<dbReference type="GO" id="GO:0008233">
    <property type="term" value="F:peptidase activity"/>
    <property type="evidence" value="ECO:0007669"/>
    <property type="project" value="UniProtKB-KW"/>
</dbReference>
<gene>
    <name evidence="2" type="ORF">A374_04379</name>
</gene>
<evidence type="ECO:0000259" key="1">
    <source>
        <dbReference type="Pfam" id="PF10026"/>
    </source>
</evidence>
<sequence length="262" mass="29771">METFISTVKGNPAVNVKETLLTSFCFKEEEFETMSFFGLFHYTKELSVLEKQVALIKALDLERLITEELKALARQYPTKRDVQFDLFLLDEQDAFVRSKLGGVSAFTDWNGIISFVVFPAENVRHTLKSVITHEYHHLWRMSAVGGAEEEETLLDRLILEGLAEHFVKNRLGEHNLGPYKEALTKSEALSLWESTFKHSLDCSGAATDPFMFGSKEKGLPFWGGYAIGFYLIERYMEKNSSLSIEELTLLPSAAFVAEDLFT</sequence>
<keyword evidence="3" id="KW-1185">Reference proteome</keyword>